<dbReference type="EMBL" id="CP080507">
    <property type="protein sequence ID" value="QYM79775.1"/>
    <property type="molecule type" value="Genomic_DNA"/>
</dbReference>
<dbReference type="Gene3D" id="3.40.50.12780">
    <property type="entry name" value="N-terminal domain of ligase-like"/>
    <property type="match status" value="1"/>
</dbReference>
<name>A0A8F9TX65_9BACT</name>
<organism evidence="2 3">
    <name type="scientific">Horticoccus luteus</name>
    <dbReference type="NCBI Taxonomy" id="2862869"/>
    <lineage>
        <taxon>Bacteria</taxon>
        <taxon>Pseudomonadati</taxon>
        <taxon>Verrucomicrobiota</taxon>
        <taxon>Opitutia</taxon>
        <taxon>Opitutales</taxon>
        <taxon>Opitutaceae</taxon>
        <taxon>Horticoccus</taxon>
    </lineage>
</organism>
<dbReference type="GO" id="GO:0047474">
    <property type="term" value="F:long-chain fatty acid--protein ligase activity"/>
    <property type="evidence" value="ECO:0007669"/>
    <property type="project" value="InterPro"/>
</dbReference>
<accession>A0A8F9TX65</accession>
<proteinExistence type="predicted"/>
<feature type="domain" description="Acyl-protein synthetase LuxE" evidence="1">
    <location>
        <begin position="27"/>
        <end position="327"/>
    </location>
</feature>
<dbReference type="InterPro" id="IPR007534">
    <property type="entry name" value="LuxE"/>
</dbReference>
<dbReference type="InterPro" id="IPR042099">
    <property type="entry name" value="ANL_N_sf"/>
</dbReference>
<protein>
    <recommendedName>
        <fullName evidence="1">Acyl-protein synthetase LuxE domain-containing protein</fullName>
    </recommendedName>
</protein>
<reference evidence="2" key="1">
    <citation type="submission" date="2021-08" db="EMBL/GenBank/DDBJ databases">
        <title>Genome of a novel bacterium of the phylum Verrucomicrobia, Oleiharenicola sp. KSB-15.</title>
        <authorList>
            <person name="Chung J.-H."/>
            <person name="Ahn J.-H."/>
            <person name="Yoon Y."/>
            <person name="Kim D.-Y."/>
            <person name="An S.-H."/>
            <person name="Park I."/>
            <person name="Yeon J."/>
        </authorList>
    </citation>
    <scope>NUCLEOTIDE SEQUENCE</scope>
    <source>
        <strain evidence="2">KSB-15</strain>
    </source>
</reference>
<evidence type="ECO:0000313" key="3">
    <source>
        <dbReference type="Proteomes" id="UP000825051"/>
    </source>
</evidence>
<dbReference type="RefSeq" id="WP_220164061.1">
    <property type="nucleotide sequence ID" value="NZ_CP080507.1"/>
</dbReference>
<dbReference type="KEGG" id="ole:K0B96_03925"/>
<sequence length="327" mass="36168">MNALTQWHIDGCPGYRAIWPDWKNSTRVEDLPFLHVGVFKKRLWQTAGAGVRHQRVLKSSATSNAGNSRISLDERSSTLQAASSSSILRDALGGELRPLIVLDHAKSLLQRGETSARIAAALSLRPLASALHFVMAEDPAGPRLLWDQIAAVCAQHDHVRVYGFTWLLWQTWATAEIPDTVRQVLARTRIQFVHSGGWKKLEAQAVDRAAFDRRLIATGAPNSQVLDFYGLVEQVGVIFPLCPAGHRHIPRWALALTRDPWTLDCVREKPGMLQLMNTLSFGAPYHNVLTEDIGVLHSTPCPCGRAGPHFDLHGRIPKAEVRGCANV</sequence>
<evidence type="ECO:0000259" key="1">
    <source>
        <dbReference type="Pfam" id="PF04443"/>
    </source>
</evidence>
<dbReference type="Pfam" id="PF04443">
    <property type="entry name" value="LuxE"/>
    <property type="match status" value="1"/>
</dbReference>
<keyword evidence="3" id="KW-1185">Reference proteome</keyword>
<evidence type="ECO:0000313" key="2">
    <source>
        <dbReference type="EMBL" id="QYM79775.1"/>
    </source>
</evidence>
<dbReference type="GO" id="GO:0008218">
    <property type="term" value="P:bioluminescence"/>
    <property type="evidence" value="ECO:0007669"/>
    <property type="project" value="InterPro"/>
</dbReference>
<gene>
    <name evidence="2" type="ORF">K0B96_03925</name>
</gene>
<dbReference type="Proteomes" id="UP000825051">
    <property type="component" value="Chromosome"/>
</dbReference>
<dbReference type="AlphaFoldDB" id="A0A8F9TX65"/>